<proteinExistence type="predicted"/>
<gene>
    <name evidence="1" type="ORF">NC653_032557</name>
</gene>
<dbReference type="Proteomes" id="UP001164929">
    <property type="component" value="Chromosome 14"/>
</dbReference>
<evidence type="ECO:0000313" key="1">
    <source>
        <dbReference type="EMBL" id="KAJ6972025.1"/>
    </source>
</evidence>
<protein>
    <submittedName>
        <fullName evidence="1">Uncharacterized protein</fullName>
    </submittedName>
</protein>
<keyword evidence="2" id="KW-1185">Reference proteome</keyword>
<organism evidence="1 2">
    <name type="scientific">Populus alba x Populus x berolinensis</name>
    <dbReference type="NCBI Taxonomy" id="444605"/>
    <lineage>
        <taxon>Eukaryota</taxon>
        <taxon>Viridiplantae</taxon>
        <taxon>Streptophyta</taxon>
        <taxon>Embryophyta</taxon>
        <taxon>Tracheophyta</taxon>
        <taxon>Spermatophyta</taxon>
        <taxon>Magnoliopsida</taxon>
        <taxon>eudicotyledons</taxon>
        <taxon>Gunneridae</taxon>
        <taxon>Pentapetalae</taxon>
        <taxon>rosids</taxon>
        <taxon>fabids</taxon>
        <taxon>Malpighiales</taxon>
        <taxon>Salicaceae</taxon>
        <taxon>Saliceae</taxon>
        <taxon>Populus</taxon>
    </lineage>
</organism>
<accession>A0AAD6LS04</accession>
<reference evidence="1" key="1">
    <citation type="journal article" date="2023" name="Mol. Ecol. Resour.">
        <title>Chromosome-level genome assembly of a triploid poplar Populus alba 'Berolinensis'.</title>
        <authorList>
            <person name="Chen S."/>
            <person name="Yu Y."/>
            <person name="Wang X."/>
            <person name="Wang S."/>
            <person name="Zhang T."/>
            <person name="Zhou Y."/>
            <person name="He R."/>
            <person name="Meng N."/>
            <person name="Wang Y."/>
            <person name="Liu W."/>
            <person name="Liu Z."/>
            <person name="Liu J."/>
            <person name="Guo Q."/>
            <person name="Huang H."/>
            <person name="Sederoff R.R."/>
            <person name="Wang G."/>
            <person name="Qu G."/>
            <person name="Chen S."/>
        </authorList>
    </citation>
    <scope>NUCLEOTIDE SEQUENCE</scope>
    <source>
        <strain evidence="1">SC-2020</strain>
    </source>
</reference>
<dbReference type="EMBL" id="JAQIZT010000014">
    <property type="protein sequence ID" value="KAJ6972025.1"/>
    <property type="molecule type" value="Genomic_DNA"/>
</dbReference>
<sequence length="108" mass="12631">MIEAMFIDGDKSVRRRWGQCEVQIHLYTDKSRHRLFSLYALKFPCYMCTHIRTMVDGIRLGACGHSILTSSWTWTRWIPQHWIPDATGCLSKALTSPFWIYYGKSVTV</sequence>
<dbReference type="AlphaFoldDB" id="A0AAD6LS04"/>
<name>A0AAD6LS04_9ROSI</name>
<evidence type="ECO:0000313" key="2">
    <source>
        <dbReference type="Proteomes" id="UP001164929"/>
    </source>
</evidence>
<comment type="caution">
    <text evidence="1">The sequence shown here is derived from an EMBL/GenBank/DDBJ whole genome shotgun (WGS) entry which is preliminary data.</text>
</comment>